<dbReference type="RefSeq" id="WP_151599772.1">
    <property type="nucleotide sequence ID" value="NZ_WBMS02000058.1"/>
</dbReference>
<dbReference type="EMBL" id="WBMS02000058">
    <property type="protein sequence ID" value="MWA06871.1"/>
    <property type="molecule type" value="Genomic_DNA"/>
</dbReference>
<dbReference type="AlphaFoldDB" id="A0A6I4MU78"/>
<organism evidence="2 3">
    <name type="scientific">Actinomadura physcomitrii</name>
    <dbReference type="NCBI Taxonomy" id="2650748"/>
    <lineage>
        <taxon>Bacteria</taxon>
        <taxon>Bacillati</taxon>
        <taxon>Actinomycetota</taxon>
        <taxon>Actinomycetes</taxon>
        <taxon>Streptosporangiales</taxon>
        <taxon>Thermomonosporaceae</taxon>
        <taxon>Actinomadura</taxon>
    </lineage>
</organism>
<comment type="caution">
    <text evidence="2">The sequence shown here is derived from an EMBL/GenBank/DDBJ whole genome shotgun (WGS) entry which is preliminary data.</text>
</comment>
<dbReference type="Proteomes" id="UP000462055">
    <property type="component" value="Unassembled WGS sequence"/>
</dbReference>
<keyword evidence="3" id="KW-1185">Reference proteome</keyword>
<accession>A0A6I4MU78</accession>
<evidence type="ECO:0000259" key="1">
    <source>
        <dbReference type="Pfam" id="PF13349"/>
    </source>
</evidence>
<dbReference type="Pfam" id="PF13349">
    <property type="entry name" value="DUF4097"/>
    <property type="match status" value="1"/>
</dbReference>
<gene>
    <name evidence="2" type="ORF">F8568_042315</name>
</gene>
<evidence type="ECO:0000313" key="2">
    <source>
        <dbReference type="EMBL" id="MWA06871.1"/>
    </source>
</evidence>
<evidence type="ECO:0000313" key="3">
    <source>
        <dbReference type="Proteomes" id="UP000462055"/>
    </source>
</evidence>
<dbReference type="InterPro" id="IPR025164">
    <property type="entry name" value="Toastrack_DUF4097"/>
</dbReference>
<name>A0A6I4MU78_9ACTN</name>
<protein>
    <submittedName>
        <fullName evidence="2">DUF4097 family beta strand repeat protein</fullName>
    </submittedName>
</protein>
<sequence length="221" mass="22559">MDTFATPAPITAVFEVPAGRVQVIAADRADTTVDVRPANPSKNRDVKAAEQVTVAFTDGTLTVKAATGNRYFGPSGAVEVTVRLPAGSRIQGRAEAAEFRGVGRLGEVAFDGAYRTLKIDEAAGVQLTATDADVQVGHLGGPADISTARGDISITRAAGPGRVQLRTRSGDITIAAAPGLSAALDAGTALGRITNSLAGNGTTELDIHATTDHGDITARTL</sequence>
<reference evidence="2" key="1">
    <citation type="submission" date="2019-12" db="EMBL/GenBank/DDBJ databases">
        <title>Actinomadura physcomitrii sp. nov., a novel actinomycete isolated from moss [Physcomitrium sphaericum (Ludw) Fuernr].</title>
        <authorList>
            <person name="Zhuang X."/>
        </authorList>
    </citation>
    <scope>NUCLEOTIDE SEQUENCE [LARGE SCALE GENOMIC DNA]</scope>
    <source>
        <strain evidence="2">LD22</strain>
    </source>
</reference>
<proteinExistence type="predicted"/>
<feature type="domain" description="DUF4097" evidence="1">
    <location>
        <begin position="122"/>
        <end position="217"/>
    </location>
</feature>